<feature type="region of interest" description="Disordered" evidence="1">
    <location>
        <begin position="1"/>
        <end position="34"/>
    </location>
</feature>
<evidence type="ECO:0000313" key="2">
    <source>
        <dbReference type="EMBL" id="CAL5091413.1"/>
    </source>
</evidence>
<dbReference type="EMBL" id="OZ075118">
    <property type="protein sequence ID" value="CAL5091413.1"/>
    <property type="molecule type" value="Genomic_DNA"/>
</dbReference>
<proteinExistence type="predicted"/>
<reference evidence="3" key="1">
    <citation type="submission" date="2024-06" db="EMBL/GenBank/DDBJ databases">
        <authorList>
            <person name="Ryan C."/>
        </authorList>
    </citation>
    <scope>NUCLEOTIDE SEQUENCE [LARGE SCALE GENOMIC DNA]</scope>
</reference>
<gene>
    <name evidence="2" type="ORF">URODEC1_LOCUS114363</name>
</gene>
<sequence length="105" mass="11339">MAMCFLPRDPRGDLDPLDSLPAYSPTPQGGSRTRKEVKLLLANLEKEGVKINGKIISIIDDEVARIKDKAAREKEISDELKENGTTVLLTIASVAVGFMMGAGIV</sequence>
<dbReference type="Proteomes" id="UP001497457">
    <property type="component" value="Chromosome 8b"/>
</dbReference>
<reference evidence="2 3" key="2">
    <citation type="submission" date="2024-10" db="EMBL/GenBank/DDBJ databases">
        <authorList>
            <person name="Ryan C."/>
        </authorList>
    </citation>
    <scope>NUCLEOTIDE SEQUENCE [LARGE SCALE GENOMIC DNA]</scope>
</reference>
<accession>A0ABC9GCL7</accession>
<evidence type="ECO:0000313" key="3">
    <source>
        <dbReference type="Proteomes" id="UP001497457"/>
    </source>
</evidence>
<evidence type="ECO:0000256" key="1">
    <source>
        <dbReference type="SAM" id="MobiDB-lite"/>
    </source>
</evidence>
<protein>
    <submittedName>
        <fullName evidence="2">Uncharacterized protein</fullName>
    </submittedName>
</protein>
<name>A0ABC9GCL7_9POAL</name>
<organism evidence="2 3">
    <name type="scientific">Urochloa decumbens</name>
    <dbReference type="NCBI Taxonomy" id="240449"/>
    <lineage>
        <taxon>Eukaryota</taxon>
        <taxon>Viridiplantae</taxon>
        <taxon>Streptophyta</taxon>
        <taxon>Embryophyta</taxon>
        <taxon>Tracheophyta</taxon>
        <taxon>Spermatophyta</taxon>
        <taxon>Magnoliopsida</taxon>
        <taxon>Liliopsida</taxon>
        <taxon>Poales</taxon>
        <taxon>Poaceae</taxon>
        <taxon>PACMAD clade</taxon>
        <taxon>Panicoideae</taxon>
        <taxon>Panicodae</taxon>
        <taxon>Paniceae</taxon>
        <taxon>Melinidinae</taxon>
        <taxon>Urochloa</taxon>
    </lineage>
</organism>
<keyword evidence="3" id="KW-1185">Reference proteome</keyword>
<dbReference type="AlphaFoldDB" id="A0ABC9GCL7"/>